<dbReference type="Gene3D" id="3.40.50.850">
    <property type="entry name" value="Isochorismatase-like"/>
    <property type="match status" value="1"/>
</dbReference>
<dbReference type="Pfam" id="PF00857">
    <property type="entry name" value="Isochorismatase"/>
    <property type="match status" value="1"/>
</dbReference>
<keyword evidence="2" id="KW-0662">Pyridine nucleotide biosynthesis</keyword>
<dbReference type="CDD" id="cd01011">
    <property type="entry name" value="nicotinamidase"/>
    <property type="match status" value="1"/>
</dbReference>
<evidence type="ECO:0000313" key="9">
    <source>
        <dbReference type="EMBL" id="MCX2562912.1"/>
    </source>
</evidence>
<organism evidence="9 10">
    <name type="scientific">Acetobacter thailandicus</name>
    <dbReference type="NCBI Taxonomy" id="1502842"/>
    <lineage>
        <taxon>Bacteria</taxon>
        <taxon>Pseudomonadati</taxon>
        <taxon>Pseudomonadota</taxon>
        <taxon>Alphaproteobacteria</taxon>
        <taxon>Acetobacterales</taxon>
        <taxon>Acetobacteraceae</taxon>
        <taxon>Acetobacter</taxon>
    </lineage>
</organism>
<dbReference type="InterPro" id="IPR000868">
    <property type="entry name" value="Isochorismatase-like_dom"/>
</dbReference>
<dbReference type="InterPro" id="IPR052347">
    <property type="entry name" value="Isochorismatase_Nicotinamidase"/>
</dbReference>
<dbReference type="InterPro" id="IPR036380">
    <property type="entry name" value="Isochorismatase-like_sf"/>
</dbReference>
<dbReference type="PANTHER" id="PTHR11080:SF2">
    <property type="entry name" value="LD05707P"/>
    <property type="match status" value="1"/>
</dbReference>
<keyword evidence="10" id="KW-1185">Reference proteome</keyword>
<evidence type="ECO:0000256" key="6">
    <source>
        <dbReference type="ARBA" id="ARBA00039017"/>
    </source>
</evidence>
<accession>A0ABT3QCA1</accession>
<dbReference type="RefSeq" id="WP_086554740.1">
    <property type="nucleotide sequence ID" value="NZ_JAERKX010000013.1"/>
</dbReference>
<comment type="caution">
    <text evidence="9">The sequence shown here is derived from an EMBL/GenBank/DDBJ whole genome shotgun (WGS) entry which is preliminary data.</text>
</comment>
<protein>
    <recommendedName>
        <fullName evidence="6">nicotinamidase</fullName>
        <ecNumber evidence="6">3.5.1.19</ecNumber>
    </recommendedName>
    <alternativeName>
        <fullName evidence="7">Nicotinamide deamidase</fullName>
    </alternativeName>
</protein>
<evidence type="ECO:0000256" key="1">
    <source>
        <dbReference type="ARBA" id="ARBA00006336"/>
    </source>
</evidence>
<dbReference type="PANTHER" id="PTHR11080">
    <property type="entry name" value="PYRAZINAMIDASE/NICOTINAMIDASE"/>
    <property type="match status" value="1"/>
</dbReference>
<evidence type="ECO:0000256" key="3">
    <source>
        <dbReference type="ARBA" id="ARBA00022723"/>
    </source>
</evidence>
<evidence type="ECO:0000256" key="2">
    <source>
        <dbReference type="ARBA" id="ARBA00022642"/>
    </source>
</evidence>
<dbReference type="EMBL" id="JAPIUZ010000001">
    <property type="protein sequence ID" value="MCX2562912.1"/>
    <property type="molecule type" value="Genomic_DNA"/>
</dbReference>
<gene>
    <name evidence="9" type="ORF">OQ497_02850</name>
</gene>
<evidence type="ECO:0000259" key="8">
    <source>
        <dbReference type="Pfam" id="PF00857"/>
    </source>
</evidence>
<sequence length="195" mass="21318">MPVTPADALIIVDVQNDFLRGGALVVPGAERILPVINQLTDMPFQTIVTTQDWHPADHCSFHSSGGPWPRHCVQGTYGAELSSVLHTRRVSAFFRKGTMRDTDSYSAFSDAGGYHPTGLNGFLHERGVKRVFVCGLAYDVCVADTACDAALLEFETRVITDACASIQPETARQATSRLHQRMIGLVTARDLNMRA</sequence>
<keyword evidence="4" id="KW-0378">Hydrolase</keyword>
<comment type="pathway">
    <text evidence="5">Cofactor biosynthesis; nicotinate biosynthesis; nicotinate from nicotinamide: step 1/1.</text>
</comment>
<name>A0ABT3QCA1_9PROT</name>
<proteinExistence type="inferred from homology"/>
<dbReference type="EC" id="3.5.1.19" evidence="6"/>
<dbReference type="SUPFAM" id="SSF52499">
    <property type="entry name" value="Isochorismatase-like hydrolases"/>
    <property type="match status" value="1"/>
</dbReference>
<evidence type="ECO:0000256" key="7">
    <source>
        <dbReference type="ARBA" id="ARBA00043224"/>
    </source>
</evidence>
<dbReference type="Proteomes" id="UP001301152">
    <property type="component" value="Unassembled WGS sequence"/>
</dbReference>
<keyword evidence="3" id="KW-0479">Metal-binding</keyword>
<reference evidence="9 10" key="1">
    <citation type="submission" date="2022-11" db="EMBL/GenBank/DDBJ databases">
        <title>Genome sequencing of Acetobacter type strain.</title>
        <authorList>
            <person name="Heo J."/>
            <person name="Lee D."/>
            <person name="Han B.-H."/>
            <person name="Hong S.-B."/>
            <person name="Kwon S.-W."/>
        </authorList>
    </citation>
    <scope>NUCLEOTIDE SEQUENCE [LARGE SCALE GENOMIC DNA]</scope>
    <source>
        <strain evidence="9 10">KACC 21253</strain>
    </source>
</reference>
<evidence type="ECO:0000256" key="5">
    <source>
        <dbReference type="ARBA" id="ARBA00037900"/>
    </source>
</evidence>
<evidence type="ECO:0000256" key="4">
    <source>
        <dbReference type="ARBA" id="ARBA00022801"/>
    </source>
</evidence>
<comment type="similarity">
    <text evidence="1">Belongs to the isochorismatase family.</text>
</comment>
<feature type="domain" description="Isochorismatase-like" evidence="8">
    <location>
        <begin position="8"/>
        <end position="189"/>
    </location>
</feature>
<evidence type="ECO:0000313" key="10">
    <source>
        <dbReference type="Proteomes" id="UP001301152"/>
    </source>
</evidence>